<keyword evidence="1" id="KW-0645">Protease</keyword>
<dbReference type="PANTHER" id="PTHR10201">
    <property type="entry name" value="MATRIX METALLOPROTEINASE"/>
    <property type="match status" value="1"/>
</dbReference>
<sequence>TIRGNFRRAFARWARVIPVRFRETRDYNMADVRVGFLAGDHGDGEPFDGPLGVLGHAFSPPSGQLHLDAAERWAVLGSAGAVNLESVATHEIGHMLGLAHSSVPDAVMYPSLKPRTRKTELTWTTSAACRRSTVPTRGSASAPSPSPTPPPPPPRRPTPIPGRPGRRRRPRPPRSYC</sequence>
<dbReference type="CDD" id="cd04278">
    <property type="entry name" value="ZnMc_MMP"/>
    <property type="match status" value="1"/>
</dbReference>
<feature type="binding site" evidence="6">
    <location>
        <position position="94"/>
    </location>
    <ligand>
        <name>Zn(2+)</name>
        <dbReference type="ChEBI" id="CHEBI:29105"/>
        <label>2</label>
        <note>catalytic</note>
    </ligand>
</feature>
<protein>
    <recommendedName>
        <fullName evidence="8">Peptidase metallopeptidase domain-containing protein</fullName>
    </recommendedName>
</protein>
<proteinExistence type="predicted"/>
<feature type="binding site" evidence="6">
    <location>
        <position position="100"/>
    </location>
    <ligand>
        <name>Zn(2+)</name>
        <dbReference type="ChEBI" id="CHEBI:29105"/>
        <label>2</label>
        <note>catalytic</note>
    </ligand>
</feature>
<dbReference type="GO" id="GO:0031012">
    <property type="term" value="C:extracellular matrix"/>
    <property type="evidence" value="ECO:0007669"/>
    <property type="project" value="InterPro"/>
</dbReference>
<evidence type="ECO:0000256" key="6">
    <source>
        <dbReference type="PIRSR" id="PIRSR621190-2"/>
    </source>
</evidence>
<feature type="binding site" evidence="6">
    <location>
        <position position="66"/>
    </location>
    <ligand>
        <name>Zn(2+)</name>
        <dbReference type="ChEBI" id="CHEBI:29105"/>
        <label>1</label>
    </ligand>
</feature>
<dbReference type="PRINTS" id="PR00138">
    <property type="entry name" value="MATRIXIN"/>
</dbReference>
<feature type="binding site" evidence="6">
    <location>
        <position position="108"/>
    </location>
    <ligand>
        <name>Zn(2+)</name>
        <dbReference type="ChEBI" id="CHEBI:29105"/>
        <label>2</label>
        <note>catalytic</note>
    </ligand>
</feature>
<dbReference type="InterPro" id="IPR001818">
    <property type="entry name" value="Pept_M10_metallopeptidase"/>
</dbReference>
<dbReference type="Gramene" id="AET3Gv20311200.3">
    <property type="protein sequence ID" value="AET3Gv20311200.3"/>
    <property type="gene ID" value="AET3Gv20311200"/>
</dbReference>
<feature type="compositionally biased region" description="Pro residues" evidence="7">
    <location>
        <begin position="144"/>
        <end position="162"/>
    </location>
</feature>
<dbReference type="GO" id="GO:0004222">
    <property type="term" value="F:metalloendopeptidase activity"/>
    <property type="evidence" value="ECO:0007669"/>
    <property type="project" value="InterPro"/>
</dbReference>
<evidence type="ECO:0000259" key="8">
    <source>
        <dbReference type="SMART" id="SM00235"/>
    </source>
</evidence>
<evidence type="ECO:0000256" key="1">
    <source>
        <dbReference type="ARBA" id="ARBA00022670"/>
    </source>
</evidence>
<dbReference type="InterPro" id="IPR006026">
    <property type="entry name" value="Peptidase_Metallo"/>
</dbReference>
<feature type="binding site" evidence="6">
    <location>
        <position position="31"/>
    </location>
    <ligand>
        <name>Ca(2+)</name>
        <dbReference type="ChEBI" id="CHEBI:29108"/>
        <label>2</label>
    </ligand>
</feature>
<dbReference type="InterPro" id="IPR033739">
    <property type="entry name" value="M10A_MMP"/>
</dbReference>
<reference evidence="9" key="4">
    <citation type="submission" date="2019-03" db="UniProtKB">
        <authorList>
            <consortium name="EnsemblPlants"/>
        </authorList>
    </citation>
    <scope>IDENTIFICATION</scope>
</reference>
<evidence type="ECO:0000313" key="10">
    <source>
        <dbReference type="Proteomes" id="UP000015105"/>
    </source>
</evidence>
<dbReference type="GO" id="GO:0030574">
    <property type="term" value="P:collagen catabolic process"/>
    <property type="evidence" value="ECO:0007669"/>
    <property type="project" value="TreeGrafter"/>
</dbReference>
<dbReference type="Gene3D" id="3.40.390.10">
    <property type="entry name" value="Collagenase (Catalytic Domain)"/>
    <property type="match status" value="1"/>
</dbReference>
<dbReference type="InterPro" id="IPR021190">
    <property type="entry name" value="Pept_M10A"/>
</dbReference>
<keyword evidence="4 6" id="KW-0862">Zinc</keyword>
<feature type="compositionally biased region" description="Basic residues" evidence="7">
    <location>
        <begin position="164"/>
        <end position="177"/>
    </location>
</feature>
<feature type="region of interest" description="Disordered" evidence="7">
    <location>
        <begin position="127"/>
        <end position="177"/>
    </location>
</feature>
<reference evidence="10" key="1">
    <citation type="journal article" date="2014" name="Science">
        <title>Ancient hybridizations among the ancestral genomes of bread wheat.</title>
        <authorList>
            <consortium name="International Wheat Genome Sequencing Consortium,"/>
            <person name="Marcussen T."/>
            <person name="Sandve S.R."/>
            <person name="Heier L."/>
            <person name="Spannagl M."/>
            <person name="Pfeifer M."/>
            <person name="Jakobsen K.S."/>
            <person name="Wulff B.B."/>
            <person name="Steuernagel B."/>
            <person name="Mayer K.F."/>
            <person name="Olsen O.A."/>
        </authorList>
    </citation>
    <scope>NUCLEOTIDE SEQUENCE [LARGE SCALE GENOMIC DNA]</scope>
    <source>
        <strain evidence="10">cv. AL8/78</strain>
    </source>
</reference>
<dbReference type="SMART" id="SM00235">
    <property type="entry name" value="ZnMc"/>
    <property type="match status" value="1"/>
</dbReference>
<keyword evidence="10" id="KW-1185">Reference proteome</keyword>
<reference evidence="9" key="3">
    <citation type="journal article" date="2017" name="Nature">
        <title>Genome sequence of the progenitor of the wheat D genome Aegilops tauschii.</title>
        <authorList>
            <person name="Luo M.C."/>
            <person name="Gu Y.Q."/>
            <person name="Puiu D."/>
            <person name="Wang H."/>
            <person name="Twardziok S.O."/>
            <person name="Deal K.R."/>
            <person name="Huo N."/>
            <person name="Zhu T."/>
            <person name="Wang L."/>
            <person name="Wang Y."/>
            <person name="McGuire P.E."/>
            <person name="Liu S."/>
            <person name="Long H."/>
            <person name="Ramasamy R.K."/>
            <person name="Rodriguez J.C."/>
            <person name="Van S.L."/>
            <person name="Yuan L."/>
            <person name="Wang Z."/>
            <person name="Xia Z."/>
            <person name="Xiao L."/>
            <person name="Anderson O.D."/>
            <person name="Ouyang S."/>
            <person name="Liang Y."/>
            <person name="Zimin A.V."/>
            <person name="Pertea G."/>
            <person name="Qi P."/>
            <person name="Bennetzen J.L."/>
            <person name="Dai X."/>
            <person name="Dawson M.W."/>
            <person name="Muller H.G."/>
            <person name="Kugler K."/>
            <person name="Rivarola-Duarte L."/>
            <person name="Spannagl M."/>
            <person name="Mayer K.F.X."/>
            <person name="Lu F.H."/>
            <person name="Bevan M.W."/>
            <person name="Leroy P."/>
            <person name="Li P."/>
            <person name="You F.M."/>
            <person name="Sun Q."/>
            <person name="Liu Z."/>
            <person name="Lyons E."/>
            <person name="Wicker T."/>
            <person name="Salzberg S.L."/>
            <person name="Devos K.M."/>
            <person name="Dvorak J."/>
        </authorList>
    </citation>
    <scope>NUCLEOTIDE SEQUENCE [LARGE SCALE GENOMIC DNA]</scope>
    <source>
        <strain evidence="9">cv. AL8/78</strain>
    </source>
</reference>
<feature type="binding site" evidence="6">
    <location>
        <position position="56"/>
    </location>
    <ligand>
        <name>Zn(2+)</name>
        <dbReference type="ChEBI" id="CHEBI:29105"/>
        <label>1</label>
    </ligand>
</feature>
<feature type="active site" evidence="5">
    <location>
        <position position="91"/>
    </location>
</feature>
<comment type="cofactor">
    <cofactor evidence="6">
        <name>Zn(2+)</name>
        <dbReference type="ChEBI" id="CHEBI:29105"/>
    </cofactor>
    <text evidence="6">Binds 2 Zn(2+) ions per subunit.</text>
</comment>
<evidence type="ECO:0000256" key="5">
    <source>
        <dbReference type="PIRSR" id="PIRSR621190-1"/>
    </source>
</evidence>
<dbReference type="GO" id="GO:0006508">
    <property type="term" value="P:proteolysis"/>
    <property type="evidence" value="ECO:0007669"/>
    <property type="project" value="UniProtKB-KW"/>
</dbReference>
<evidence type="ECO:0000256" key="4">
    <source>
        <dbReference type="ARBA" id="ARBA00022833"/>
    </source>
</evidence>
<evidence type="ECO:0000256" key="2">
    <source>
        <dbReference type="ARBA" id="ARBA00022723"/>
    </source>
</evidence>
<dbReference type="AlphaFoldDB" id="A0A453EE09"/>
<dbReference type="Proteomes" id="UP000015105">
    <property type="component" value="Chromosome 3D"/>
</dbReference>
<dbReference type="SUPFAM" id="SSF55486">
    <property type="entry name" value="Metalloproteases ('zincins'), catalytic domain"/>
    <property type="match status" value="1"/>
</dbReference>
<name>A0A453EE09_AEGTS</name>
<dbReference type="EnsemblPlants" id="AET3Gv20311200.3">
    <property type="protein sequence ID" value="AET3Gv20311200.3"/>
    <property type="gene ID" value="AET3Gv20311200"/>
</dbReference>
<organism evidence="9 10">
    <name type="scientific">Aegilops tauschii subsp. strangulata</name>
    <name type="common">Goatgrass</name>
    <dbReference type="NCBI Taxonomy" id="200361"/>
    <lineage>
        <taxon>Eukaryota</taxon>
        <taxon>Viridiplantae</taxon>
        <taxon>Streptophyta</taxon>
        <taxon>Embryophyta</taxon>
        <taxon>Tracheophyta</taxon>
        <taxon>Spermatophyta</taxon>
        <taxon>Magnoliopsida</taxon>
        <taxon>Liliopsida</taxon>
        <taxon>Poales</taxon>
        <taxon>Poaceae</taxon>
        <taxon>BOP clade</taxon>
        <taxon>Pooideae</taxon>
        <taxon>Triticodae</taxon>
        <taxon>Triticeae</taxon>
        <taxon>Triticinae</taxon>
        <taxon>Aegilops</taxon>
    </lineage>
</organism>
<feature type="binding site" evidence="6">
    <location>
        <position position="49"/>
    </location>
    <ligand>
        <name>Ca(2+)</name>
        <dbReference type="ChEBI" id="CHEBI:29108"/>
        <label>3</label>
    </ligand>
</feature>
<keyword evidence="3" id="KW-0378">Hydrolase</keyword>
<dbReference type="Pfam" id="PF00413">
    <property type="entry name" value="Peptidase_M10"/>
    <property type="match status" value="1"/>
</dbReference>
<dbReference type="InterPro" id="IPR024079">
    <property type="entry name" value="MetalloPept_cat_dom_sf"/>
</dbReference>
<reference evidence="10" key="2">
    <citation type="journal article" date="2017" name="Nat. Plants">
        <title>The Aegilops tauschii genome reveals multiple impacts of transposons.</title>
        <authorList>
            <person name="Zhao G."/>
            <person name="Zou C."/>
            <person name="Li K."/>
            <person name="Wang K."/>
            <person name="Li T."/>
            <person name="Gao L."/>
            <person name="Zhang X."/>
            <person name="Wang H."/>
            <person name="Yang Z."/>
            <person name="Liu X."/>
            <person name="Jiang W."/>
            <person name="Mao L."/>
            <person name="Kong X."/>
            <person name="Jiao Y."/>
            <person name="Jia J."/>
        </authorList>
    </citation>
    <scope>NUCLEOTIDE SEQUENCE [LARGE SCALE GENOMIC DNA]</scope>
    <source>
        <strain evidence="10">cv. AL8/78</strain>
    </source>
</reference>
<dbReference type="GO" id="GO:0030198">
    <property type="term" value="P:extracellular matrix organization"/>
    <property type="evidence" value="ECO:0007669"/>
    <property type="project" value="TreeGrafter"/>
</dbReference>
<dbReference type="GO" id="GO:0008270">
    <property type="term" value="F:zinc ion binding"/>
    <property type="evidence" value="ECO:0007669"/>
    <property type="project" value="InterPro"/>
</dbReference>
<dbReference type="STRING" id="200361.A0A453EE09"/>
<feature type="binding site" evidence="6">
    <location>
        <position position="71"/>
    </location>
    <ligand>
        <name>Ca(2+)</name>
        <dbReference type="ChEBI" id="CHEBI:29108"/>
        <label>3</label>
    </ligand>
</feature>
<feature type="binding site" evidence="6">
    <location>
        <position position="48"/>
    </location>
    <ligand>
        <name>Ca(2+)</name>
        <dbReference type="ChEBI" id="CHEBI:29108"/>
        <label>3</label>
    </ligand>
</feature>
<reference evidence="9" key="5">
    <citation type="journal article" date="2021" name="G3 (Bethesda)">
        <title>Aegilops tauschii genome assembly Aet v5.0 features greater sequence contiguity and improved annotation.</title>
        <authorList>
            <person name="Wang L."/>
            <person name="Zhu T."/>
            <person name="Rodriguez J.C."/>
            <person name="Deal K.R."/>
            <person name="Dubcovsky J."/>
            <person name="McGuire P.E."/>
            <person name="Lux T."/>
            <person name="Spannagl M."/>
            <person name="Mayer K.F.X."/>
            <person name="Baldrich P."/>
            <person name="Meyers B.C."/>
            <person name="Huo N."/>
            <person name="Gu Y.Q."/>
            <person name="Zhou H."/>
            <person name="Devos K.M."/>
            <person name="Bennetzen J.L."/>
            <person name="Unver T."/>
            <person name="Budak H."/>
            <person name="Gulick P.J."/>
            <person name="Galiba G."/>
            <person name="Kalapos B."/>
            <person name="Nelson D.R."/>
            <person name="Li P."/>
            <person name="You F.M."/>
            <person name="Luo M.C."/>
            <person name="Dvorak J."/>
        </authorList>
    </citation>
    <scope>NUCLEOTIDE SEQUENCE [LARGE SCALE GENOMIC DNA]</scope>
    <source>
        <strain evidence="9">cv. AL8/78</strain>
    </source>
</reference>
<feature type="binding site" evidence="6">
    <location>
        <position position="68"/>
    </location>
    <ligand>
        <name>Ca(2+)</name>
        <dbReference type="ChEBI" id="CHEBI:29108"/>
        <label>3</label>
    </ligand>
</feature>
<dbReference type="PANTHER" id="PTHR10201:SF249">
    <property type="entry name" value="METALLOENDOPROTEINASE 1-MMP"/>
    <property type="match status" value="1"/>
</dbReference>
<evidence type="ECO:0000256" key="7">
    <source>
        <dbReference type="SAM" id="MobiDB-lite"/>
    </source>
</evidence>
<keyword evidence="2 6" id="KW-0479">Metal-binding</keyword>
<keyword evidence="6" id="KW-0106">Calcium</keyword>
<accession>A0A453EE09</accession>
<feature type="domain" description="Peptidase metallopeptidase" evidence="8">
    <location>
        <begin position="1"/>
        <end position="135"/>
    </location>
</feature>
<evidence type="ECO:0000256" key="3">
    <source>
        <dbReference type="ARBA" id="ARBA00022801"/>
    </source>
</evidence>
<evidence type="ECO:0000313" key="9">
    <source>
        <dbReference type="EnsemblPlants" id="AET3Gv20311200.3"/>
    </source>
</evidence>
<comment type="cofactor">
    <cofactor evidence="6">
        <name>Ca(2+)</name>
        <dbReference type="ChEBI" id="CHEBI:29108"/>
    </cofactor>
    <text evidence="6">Can bind about 5 Ca(2+) ions per subunit.</text>
</comment>
<feature type="binding site" evidence="6">
    <location>
        <position position="90"/>
    </location>
    <ligand>
        <name>Zn(2+)</name>
        <dbReference type="ChEBI" id="CHEBI:29105"/>
        <label>2</label>
        <note>catalytic</note>
    </ligand>
</feature>
<feature type="binding site" evidence="6">
    <location>
        <position position="71"/>
    </location>
    <ligand>
        <name>Ca(2+)</name>
        <dbReference type="ChEBI" id="CHEBI:29108"/>
        <label>1</label>
    </ligand>
</feature>
<feature type="binding site" evidence="6">
    <location>
        <position position="41"/>
    </location>
    <ligand>
        <name>Zn(2+)</name>
        <dbReference type="ChEBI" id="CHEBI:29105"/>
        <label>1</label>
    </ligand>
</feature>
<feature type="binding site" evidence="6">
    <location>
        <position position="43"/>
    </location>
    <ligand>
        <name>Zn(2+)</name>
        <dbReference type="ChEBI" id="CHEBI:29105"/>
        <label>1</label>
    </ligand>
</feature>